<sequence length="139" mass="15742">MWDSESMKQSPELSFDDDGRPVLITRAAPAYEEQHRQRVRKYLTLMSFRIPALVLAAVAYGIWHNGLISLAILVGSIPLPWIAVLIANDRPPRRPEEPRRYDNRRHSPEVSTAERPALEQHTVTPPQPDERGSNGDVPS</sequence>
<name>A0ABQ0KJN9_MYCNV</name>
<feature type="transmembrane region" description="Helical" evidence="2">
    <location>
        <begin position="68"/>
        <end position="87"/>
    </location>
</feature>
<feature type="compositionally biased region" description="Basic and acidic residues" evidence="1">
    <location>
        <begin position="90"/>
        <end position="108"/>
    </location>
</feature>
<feature type="region of interest" description="Disordered" evidence="1">
    <location>
        <begin position="88"/>
        <end position="139"/>
    </location>
</feature>
<organism evidence="3 4">
    <name type="scientific">Mycolicibacterium novocastrense</name>
    <name type="common">Mycobacterium novocastrense</name>
    <dbReference type="NCBI Taxonomy" id="59813"/>
    <lineage>
        <taxon>Bacteria</taxon>
        <taxon>Bacillati</taxon>
        <taxon>Actinomycetota</taxon>
        <taxon>Actinomycetes</taxon>
        <taxon>Mycobacteriales</taxon>
        <taxon>Mycobacteriaceae</taxon>
        <taxon>Mycolicibacterium</taxon>
    </lineage>
</organism>
<accession>A0ABQ0KJN9</accession>
<dbReference type="InterPro" id="IPR021449">
    <property type="entry name" value="DUF3099"/>
</dbReference>
<evidence type="ECO:0000256" key="1">
    <source>
        <dbReference type="SAM" id="MobiDB-lite"/>
    </source>
</evidence>
<dbReference type="Pfam" id="PF11298">
    <property type="entry name" value="DUF3099"/>
    <property type="match status" value="1"/>
</dbReference>
<keyword evidence="2" id="KW-0472">Membrane</keyword>
<keyword evidence="2" id="KW-1133">Transmembrane helix</keyword>
<evidence type="ECO:0000313" key="4">
    <source>
        <dbReference type="Proteomes" id="UP000069773"/>
    </source>
</evidence>
<dbReference type="Proteomes" id="UP000069773">
    <property type="component" value="Unassembled WGS sequence"/>
</dbReference>
<dbReference type="EMBL" id="BCTA01000036">
    <property type="protein sequence ID" value="GAT09809.1"/>
    <property type="molecule type" value="Genomic_DNA"/>
</dbReference>
<keyword evidence="4" id="KW-1185">Reference proteome</keyword>
<evidence type="ECO:0000256" key="2">
    <source>
        <dbReference type="SAM" id="Phobius"/>
    </source>
</evidence>
<comment type="caution">
    <text evidence="3">The sequence shown here is derived from an EMBL/GenBank/DDBJ whole genome shotgun (WGS) entry which is preliminary data.</text>
</comment>
<reference evidence="3 4" key="1">
    <citation type="journal article" date="2016" name="Genome Announc.">
        <title>Draft Genome Sequences of Five Rapidly Growing Mycobacterium Species, M. thermoresistibile, M. fortuitum subsp. acetamidolyticum, M. canariasense, M. brisbanense, and M. novocastrense.</title>
        <authorList>
            <person name="Katahira K."/>
            <person name="Ogura Y."/>
            <person name="Gotoh Y."/>
            <person name="Hayashi T."/>
        </authorList>
    </citation>
    <scope>NUCLEOTIDE SEQUENCE [LARGE SCALE GENOMIC DNA]</scope>
    <source>
        <strain evidence="3 4">JCM18114</strain>
    </source>
</reference>
<gene>
    <name evidence="3" type="ORF">RMCN_2942</name>
</gene>
<evidence type="ECO:0000313" key="3">
    <source>
        <dbReference type="EMBL" id="GAT09809.1"/>
    </source>
</evidence>
<protein>
    <submittedName>
        <fullName evidence="3">Transmembrane protein</fullName>
    </submittedName>
</protein>
<feature type="transmembrane region" description="Helical" evidence="2">
    <location>
        <begin position="42"/>
        <end position="62"/>
    </location>
</feature>
<proteinExistence type="predicted"/>
<keyword evidence="2 3" id="KW-0812">Transmembrane</keyword>